<dbReference type="KEGG" id="vpy:HZI73_08700"/>
<evidence type="ECO:0000256" key="1">
    <source>
        <dbReference type="SAM" id="Phobius"/>
    </source>
</evidence>
<keyword evidence="1" id="KW-1133">Transmembrane helix</keyword>
<reference evidence="2" key="1">
    <citation type="submission" date="2020-07" db="EMBL/GenBank/DDBJ databases">
        <title>Vallitalea pronyensis genome.</title>
        <authorList>
            <person name="Postec A."/>
        </authorList>
    </citation>
    <scope>NUCLEOTIDE SEQUENCE</scope>
    <source>
        <strain evidence="2">FatNI3</strain>
    </source>
</reference>
<evidence type="ECO:0000313" key="2">
    <source>
        <dbReference type="EMBL" id="QUI22375.1"/>
    </source>
</evidence>
<dbReference type="EMBL" id="CP058649">
    <property type="protein sequence ID" value="QUI22375.1"/>
    <property type="molecule type" value="Genomic_DNA"/>
</dbReference>
<keyword evidence="1" id="KW-0812">Transmembrane</keyword>
<evidence type="ECO:0000313" key="3">
    <source>
        <dbReference type="Proteomes" id="UP000683246"/>
    </source>
</evidence>
<accession>A0A8J8SG47</accession>
<name>A0A8J8SG47_9FIRM</name>
<proteinExistence type="predicted"/>
<protein>
    <submittedName>
        <fullName evidence="2">Uncharacterized protein</fullName>
    </submittedName>
</protein>
<keyword evidence="3" id="KW-1185">Reference proteome</keyword>
<dbReference type="AlphaFoldDB" id="A0A8J8SG47"/>
<dbReference type="RefSeq" id="WP_212697859.1">
    <property type="nucleotide sequence ID" value="NZ_CP058649.1"/>
</dbReference>
<feature type="transmembrane region" description="Helical" evidence="1">
    <location>
        <begin position="6"/>
        <end position="23"/>
    </location>
</feature>
<sequence length="70" mass="7913">MNWYIFGGVLCVLYAMFVYYIGFKKPPTLIKIVKMKIKKTMSDQSAVIVCYVFGTIVLIVGIVLFVLGAR</sequence>
<feature type="transmembrane region" description="Helical" evidence="1">
    <location>
        <begin position="44"/>
        <end position="67"/>
    </location>
</feature>
<organism evidence="2 3">
    <name type="scientific">Vallitalea pronyensis</name>
    <dbReference type="NCBI Taxonomy" id="1348613"/>
    <lineage>
        <taxon>Bacteria</taxon>
        <taxon>Bacillati</taxon>
        <taxon>Bacillota</taxon>
        <taxon>Clostridia</taxon>
        <taxon>Lachnospirales</taxon>
        <taxon>Vallitaleaceae</taxon>
        <taxon>Vallitalea</taxon>
    </lineage>
</organism>
<keyword evidence="1" id="KW-0472">Membrane</keyword>
<gene>
    <name evidence="2" type="ORF">HZI73_08700</name>
</gene>
<dbReference type="Proteomes" id="UP000683246">
    <property type="component" value="Chromosome"/>
</dbReference>